<evidence type="ECO:0000313" key="1">
    <source>
        <dbReference type="EMBL" id="QJA43589.1"/>
    </source>
</evidence>
<name>A0A6H1Z803_9ZZZZ</name>
<dbReference type="InterPro" id="IPR027417">
    <property type="entry name" value="P-loop_NTPase"/>
</dbReference>
<protein>
    <submittedName>
        <fullName evidence="1">Putative terminase</fullName>
    </submittedName>
</protein>
<dbReference type="Gene3D" id="3.40.50.300">
    <property type="entry name" value="P-loop containing nucleotide triphosphate hydrolases"/>
    <property type="match status" value="1"/>
</dbReference>
<proteinExistence type="predicted"/>
<dbReference type="Gene3D" id="3.30.420.240">
    <property type="match status" value="1"/>
</dbReference>
<accession>A0A6H1Z803</accession>
<gene>
    <name evidence="2" type="ORF">MM415A01944_0014</name>
    <name evidence="1" type="ORF">TM448B00310_0026</name>
</gene>
<dbReference type="AlphaFoldDB" id="A0A6H1Z803"/>
<sequence length="516" mass="58606">MVTQTQTLYTPDMRTKLAMIENLLYIVDKEAQLRLLKLNLAQRLLFANWAHQLLLVKSRQEGISTAVLALFFVEAQLIPGLVVAIVSHEDFATRRLLDKVDTFHKYLPDSMKSKMFHDSDNEKAFENGSTIYIGTAGQRAFGRGDTVHRALVSEEAHYTDAEKLLSGLREAIPMSGYIIRESTPLGDSGYYYDSVQECIEGRSDYKLLPLYWWYGQDYRIARGSDLVLESERGELTFTPKEVELMLEKGLDEEQMRWKRWKIRNMRSDKKDNLFPQEYIEDLESCWLGITDKVFSDVDGQLQSWSLRAREPVRTEGILEIWKEPEPGARYIFWVDPCGGESPTDNDPHDGVILKIHAGGLEHVASIQSRMEQKPFAYKVAEIGVKYNLALLVVERNGVGRGVLNYLVNDICYKNLYMEIAASGELTGKYGWNTDHYNKAKVVSDAILAVKNDSVVSYDKKLIRQLRALVIKNGKIEAKKPAHDDRAISFCGAIGVSPSHYAQYTLAVGDYATFGSR</sequence>
<dbReference type="EMBL" id="MT144609">
    <property type="protein sequence ID" value="QJA43589.1"/>
    <property type="molecule type" value="Genomic_DNA"/>
</dbReference>
<reference evidence="1" key="1">
    <citation type="submission" date="2020-03" db="EMBL/GenBank/DDBJ databases">
        <title>The deep terrestrial virosphere.</title>
        <authorList>
            <person name="Holmfeldt K."/>
            <person name="Nilsson E."/>
            <person name="Simone D."/>
            <person name="Lopez-Fernandez M."/>
            <person name="Wu X."/>
            <person name="de Brujin I."/>
            <person name="Lundin D."/>
            <person name="Andersson A."/>
            <person name="Bertilsson S."/>
            <person name="Dopson M."/>
        </authorList>
    </citation>
    <scope>NUCLEOTIDE SEQUENCE</scope>
    <source>
        <strain evidence="2">MM415A01944</strain>
        <strain evidence="1">TM448B00310</strain>
    </source>
</reference>
<evidence type="ECO:0000313" key="2">
    <source>
        <dbReference type="EMBL" id="QJA74735.1"/>
    </source>
</evidence>
<dbReference type="EMBL" id="MT142117">
    <property type="protein sequence ID" value="QJA74735.1"/>
    <property type="molecule type" value="Genomic_DNA"/>
</dbReference>
<organism evidence="1">
    <name type="scientific">viral metagenome</name>
    <dbReference type="NCBI Taxonomy" id="1070528"/>
    <lineage>
        <taxon>unclassified sequences</taxon>
        <taxon>metagenomes</taxon>
        <taxon>organismal metagenomes</taxon>
    </lineage>
</organism>